<keyword evidence="2" id="KW-0186">Copper</keyword>
<evidence type="ECO:0000313" key="6">
    <source>
        <dbReference type="Proteomes" id="UP000093482"/>
    </source>
</evidence>
<dbReference type="AlphaFoldDB" id="A0A1C0YD56"/>
<dbReference type="Gene3D" id="3.40.30.10">
    <property type="entry name" value="Glutaredoxin"/>
    <property type="match status" value="1"/>
</dbReference>
<evidence type="ECO:0000256" key="4">
    <source>
        <dbReference type="SAM" id="SignalP"/>
    </source>
</evidence>
<dbReference type="SUPFAM" id="SSF52833">
    <property type="entry name" value="Thioredoxin-like"/>
    <property type="match status" value="1"/>
</dbReference>
<dbReference type="EMBL" id="MATO01000069">
    <property type="protein sequence ID" value="OCS85102.1"/>
    <property type="molecule type" value="Genomic_DNA"/>
</dbReference>
<evidence type="ECO:0000256" key="3">
    <source>
        <dbReference type="PIRSR" id="PIRSR603782-2"/>
    </source>
</evidence>
<dbReference type="InterPro" id="IPR003782">
    <property type="entry name" value="SCO1/SenC"/>
</dbReference>
<sequence length="193" mass="22028">MIILSALLCIVSACSSYEFKADTDWEIEDFTMTNHRGDPMTNEQLRGKPYLAMFMFTNCVTVCSPMTYNMTQIQQKLVDNNIEDYHIVGFSVDPAVDTPQKLTDYLSFYEVPDESKWHLLTGYDQTFISQFAKRSFKTLVQDDLNSDQVIHAVTFFLVDANGVAIKNYRGYSENDADVPVDQIVADLQSLLEQ</sequence>
<proteinExistence type="inferred from homology"/>
<feature type="binding site" evidence="2">
    <location>
        <position position="59"/>
    </location>
    <ligand>
        <name>Cu cation</name>
        <dbReference type="ChEBI" id="CHEBI:23378"/>
    </ligand>
</feature>
<keyword evidence="4" id="KW-0732">Signal</keyword>
<keyword evidence="2" id="KW-0479">Metal-binding</keyword>
<dbReference type="Pfam" id="PF02630">
    <property type="entry name" value="SCO1-SenC"/>
    <property type="match status" value="1"/>
</dbReference>
<reference evidence="5 6" key="1">
    <citation type="submission" date="2016-07" db="EMBL/GenBank/DDBJ databases">
        <title>Caryophanon latum genome sequencing.</title>
        <authorList>
            <person name="Verma A."/>
            <person name="Pal Y."/>
            <person name="Krishnamurthi S."/>
        </authorList>
    </citation>
    <scope>NUCLEOTIDE SEQUENCE [LARGE SCALE GENOMIC DNA]</scope>
    <source>
        <strain evidence="5 6">DSM 14151</strain>
    </source>
</reference>
<dbReference type="Proteomes" id="UP000093482">
    <property type="component" value="Unassembled WGS sequence"/>
</dbReference>
<organism evidence="5 6">
    <name type="scientific">Caryophanon latum</name>
    <dbReference type="NCBI Taxonomy" id="33977"/>
    <lineage>
        <taxon>Bacteria</taxon>
        <taxon>Bacillati</taxon>
        <taxon>Bacillota</taxon>
        <taxon>Bacilli</taxon>
        <taxon>Bacillales</taxon>
        <taxon>Caryophanaceae</taxon>
        <taxon>Caryophanon</taxon>
    </lineage>
</organism>
<keyword evidence="6" id="KW-1185">Reference proteome</keyword>
<comment type="similarity">
    <text evidence="1">Belongs to the SCO1/2 family.</text>
</comment>
<evidence type="ECO:0000256" key="1">
    <source>
        <dbReference type="ARBA" id="ARBA00010996"/>
    </source>
</evidence>
<gene>
    <name evidence="5" type="ORF">A6K76_15405</name>
</gene>
<evidence type="ECO:0000256" key="2">
    <source>
        <dbReference type="PIRSR" id="PIRSR603782-1"/>
    </source>
</evidence>
<keyword evidence="3" id="KW-1015">Disulfide bond</keyword>
<feature type="disulfide bond" description="Redox-active" evidence="3">
    <location>
        <begin position="59"/>
        <end position="63"/>
    </location>
</feature>
<feature type="binding site" evidence="2">
    <location>
        <position position="151"/>
    </location>
    <ligand>
        <name>Cu cation</name>
        <dbReference type="ChEBI" id="CHEBI:23378"/>
    </ligand>
</feature>
<dbReference type="PANTHER" id="PTHR12151:SF25">
    <property type="entry name" value="LINALOOL DEHYDRATASE_ISOMERASE DOMAIN-CONTAINING PROTEIN"/>
    <property type="match status" value="1"/>
</dbReference>
<name>A0A1C0YD56_9BACL</name>
<dbReference type="GO" id="GO:0046872">
    <property type="term" value="F:metal ion binding"/>
    <property type="evidence" value="ECO:0007669"/>
    <property type="project" value="UniProtKB-KW"/>
</dbReference>
<accession>A0A1C0YD56</accession>
<feature type="signal peptide" evidence="4">
    <location>
        <begin position="1"/>
        <end position="20"/>
    </location>
</feature>
<protein>
    <submittedName>
        <fullName evidence="5">Cytochrome c oxidase assembly protein</fullName>
    </submittedName>
</protein>
<dbReference type="CDD" id="cd02968">
    <property type="entry name" value="SCO"/>
    <property type="match status" value="1"/>
</dbReference>
<dbReference type="InterPro" id="IPR036249">
    <property type="entry name" value="Thioredoxin-like_sf"/>
</dbReference>
<evidence type="ECO:0000313" key="5">
    <source>
        <dbReference type="EMBL" id="OCS85102.1"/>
    </source>
</evidence>
<feature type="binding site" evidence="2">
    <location>
        <position position="63"/>
    </location>
    <ligand>
        <name>Cu cation</name>
        <dbReference type="ChEBI" id="CHEBI:23378"/>
    </ligand>
</feature>
<dbReference type="PANTHER" id="PTHR12151">
    <property type="entry name" value="ELECTRON TRANSPORT PROTIN SCO1/SENC FAMILY MEMBER"/>
    <property type="match status" value="1"/>
</dbReference>
<feature type="chain" id="PRO_5038420789" evidence="4">
    <location>
        <begin position="21"/>
        <end position="193"/>
    </location>
</feature>
<comment type="caution">
    <text evidence="5">The sequence shown here is derived from an EMBL/GenBank/DDBJ whole genome shotgun (WGS) entry which is preliminary data.</text>
</comment>
<dbReference type="OrthoDB" id="9811998at2"/>